<dbReference type="AlphaFoldDB" id="I8UH55"/>
<dbReference type="PANTHER" id="PTHR42901">
    <property type="entry name" value="ALCOHOL DEHYDROGENASE"/>
    <property type="match status" value="1"/>
</dbReference>
<dbReference type="PANTHER" id="PTHR42901:SF1">
    <property type="entry name" value="ALCOHOL DEHYDROGENASE"/>
    <property type="match status" value="1"/>
</dbReference>
<evidence type="ECO:0000313" key="5">
    <source>
        <dbReference type="Proteomes" id="UP000004080"/>
    </source>
</evidence>
<sequence length="254" mass="28003">MKNFTLITGASSGIGYEAAHAFAERGDHLILVARRLDKLEALQQELRSKYAVEVDIHTYDLADIAQCYALYEAVKDRSIKTWINNAGMGHVGAIETQDLQKVEQMMRLNVEAVTILSTLYARDYANTQGAQLINVSSGGGYLLVDQVVTYCATKFYVSAFTEGLAHELKAKGAALQAKVLAPATTQSEFLQHSLGVDAFSYEKNIPKYHTAKEMAHFLVQLYDSSQTVGFVNGATFEFELKAPIFPHASRPVNN</sequence>
<evidence type="ECO:0000256" key="2">
    <source>
        <dbReference type="ARBA" id="ARBA00023002"/>
    </source>
</evidence>
<dbReference type="OrthoDB" id="9775296at2"/>
<dbReference type="PRINTS" id="PR00080">
    <property type="entry name" value="SDRFAMILY"/>
</dbReference>
<accession>I8UH55</accession>
<dbReference type="PATRIC" id="fig|1196324.3.peg.1240"/>
<dbReference type="EMBL" id="AKKV01000022">
    <property type="protein sequence ID" value="EIT86143.1"/>
    <property type="molecule type" value="Genomic_DNA"/>
</dbReference>
<dbReference type="PRINTS" id="PR00081">
    <property type="entry name" value="GDHRDH"/>
</dbReference>
<protein>
    <submittedName>
        <fullName evidence="4">Short-chain dehydrogenase/reductase SDR</fullName>
    </submittedName>
</protein>
<dbReference type="Proteomes" id="UP000004080">
    <property type="component" value="Unassembled WGS sequence"/>
</dbReference>
<dbReference type="InterPro" id="IPR002347">
    <property type="entry name" value="SDR_fam"/>
</dbReference>
<gene>
    <name evidence="4" type="ORF">A374_06076</name>
</gene>
<dbReference type="InterPro" id="IPR036291">
    <property type="entry name" value="NAD(P)-bd_dom_sf"/>
</dbReference>
<dbReference type="RefSeq" id="WP_007201312.1">
    <property type="nucleotide sequence ID" value="NZ_AKKV01000022.1"/>
</dbReference>
<dbReference type="SUPFAM" id="SSF51735">
    <property type="entry name" value="NAD(P)-binding Rossmann-fold domains"/>
    <property type="match status" value="1"/>
</dbReference>
<name>I8UH55_9BACL</name>
<proteinExistence type="inferred from homology"/>
<dbReference type="CDD" id="cd05233">
    <property type="entry name" value="SDR_c"/>
    <property type="match status" value="1"/>
</dbReference>
<reference evidence="4 5" key="1">
    <citation type="journal article" date="2012" name="J. Bacteriol.">
        <title>Genome of Bacillus macauensis ZFHKF-1, a Long-Chain-Forming Bacterium.</title>
        <authorList>
            <person name="Cai L."/>
            <person name="Zhang T."/>
        </authorList>
    </citation>
    <scope>NUCLEOTIDE SEQUENCE [LARGE SCALE GENOMIC DNA]</scope>
    <source>
        <strain evidence="4 5">ZFHKF-1</strain>
    </source>
</reference>
<organism evidence="4 5">
    <name type="scientific">Fictibacillus macauensis ZFHKF-1</name>
    <dbReference type="NCBI Taxonomy" id="1196324"/>
    <lineage>
        <taxon>Bacteria</taxon>
        <taxon>Bacillati</taxon>
        <taxon>Bacillota</taxon>
        <taxon>Bacilli</taxon>
        <taxon>Bacillales</taxon>
        <taxon>Fictibacillaceae</taxon>
        <taxon>Fictibacillus</taxon>
    </lineage>
</organism>
<dbReference type="eggNOG" id="COG0300">
    <property type="taxonomic scope" value="Bacteria"/>
</dbReference>
<dbReference type="GO" id="GO:0016491">
    <property type="term" value="F:oxidoreductase activity"/>
    <property type="evidence" value="ECO:0007669"/>
    <property type="project" value="UniProtKB-KW"/>
</dbReference>
<dbReference type="InterPro" id="IPR020904">
    <property type="entry name" value="Sc_DH/Rdtase_CS"/>
</dbReference>
<evidence type="ECO:0000256" key="3">
    <source>
        <dbReference type="RuleBase" id="RU000363"/>
    </source>
</evidence>
<comment type="caution">
    <text evidence="4">The sequence shown here is derived from an EMBL/GenBank/DDBJ whole genome shotgun (WGS) entry which is preliminary data.</text>
</comment>
<dbReference type="Pfam" id="PF00106">
    <property type="entry name" value="adh_short"/>
    <property type="match status" value="1"/>
</dbReference>
<dbReference type="PROSITE" id="PS00061">
    <property type="entry name" value="ADH_SHORT"/>
    <property type="match status" value="1"/>
</dbReference>
<dbReference type="STRING" id="1196324.A374_06076"/>
<keyword evidence="2" id="KW-0560">Oxidoreductase</keyword>
<dbReference type="Gene3D" id="3.40.50.720">
    <property type="entry name" value="NAD(P)-binding Rossmann-like Domain"/>
    <property type="match status" value="1"/>
</dbReference>
<comment type="similarity">
    <text evidence="1 3">Belongs to the short-chain dehydrogenases/reductases (SDR) family.</text>
</comment>
<evidence type="ECO:0000256" key="1">
    <source>
        <dbReference type="ARBA" id="ARBA00006484"/>
    </source>
</evidence>
<evidence type="ECO:0000313" key="4">
    <source>
        <dbReference type="EMBL" id="EIT86143.1"/>
    </source>
</evidence>
<keyword evidence="5" id="KW-1185">Reference proteome</keyword>